<evidence type="ECO:0000256" key="8">
    <source>
        <dbReference type="RuleBase" id="RU000304"/>
    </source>
</evidence>
<keyword evidence="11" id="KW-0496">Mitochondrion</keyword>
<evidence type="ECO:0000256" key="2">
    <source>
        <dbReference type="ARBA" id="ARBA00022553"/>
    </source>
</evidence>
<protein>
    <recommendedName>
        <fullName evidence="9">Protein kinase domain-containing protein</fullName>
    </recommendedName>
</protein>
<keyword evidence="6 7" id="KW-0067">ATP-binding</keyword>
<gene>
    <name evidence="10" type="ORF">PBRA_006981</name>
    <name evidence="11" type="ORF">PLBR_LOCUS153</name>
</gene>
<keyword evidence="4 7" id="KW-0547">Nucleotide-binding</keyword>
<reference evidence="11 13" key="2">
    <citation type="submission" date="2018-03" db="EMBL/GenBank/DDBJ databases">
        <authorList>
            <person name="Fogelqvist J."/>
        </authorList>
    </citation>
    <scope>NUCLEOTIDE SEQUENCE [LARGE SCALE GENOMIC DNA]</scope>
</reference>
<evidence type="ECO:0000256" key="6">
    <source>
        <dbReference type="ARBA" id="ARBA00022840"/>
    </source>
</evidence>
<dbReference type="STRING" id="37360.A0A0G4IUF4"/>
<feature type="domain" description="Protein kinase" evidence="9">
    <location>
        <begin position="124"/>
        <end position="383"/>
    </location>
</feature>
<keyword evidence="12" id="KW-1185">Reference proteome</keyword>
<name>A0A0G4IUF4_PLABS</name>
<dbReference type="InterPro" id="IPR017441">
    <property type="entry name" value="Protein_kinase_ATP_BS"/>
</dbReference>
<evidence type="ECO:0000256" key="3">
    <source>
        <dbReference type="ARBA" id="ARBA00022679"/>
    </source>
</evidence>
<proteinExistence type="inferred from homology"/>
<dbReference type="PROSITE" id="PS00108">
    <property type="entry name" value="PROTEIN_KINASE_ST"/>
    <property type="match status" value="1"/>
</dbReference>
<dbReference type="EMBL" id="CDSF01000088">
    <property type="protein sequence ID" value="CEO98867.1"/>
    <property type="molecule type" value="Genomic_DNA"/>
</dbReference>
<dbReference type="GO" id="GO:0005524">
    <property type="term" value="F:ATP binding"/>
    <property type="evidence" value="ECO:0007669"/>
    <property type="project" value="UniProtKB-UniRule"/>
</dbReference>
<reference evidence="10 12" key="1">
    <citation type="submission" date="2015-02" db="EMBL/GenBank/DDBJ databases">
        <authorList>
            <person name="Chooi Y.-H."/>
        </authorList>
    </citation>
    <scope>NUCLEOTIDE SEQUENCE [LARGE SCALE GENOMIC DNA]</scope>
    <source>
        <strain evidence="10">E3</strain>
    </source>
</reference>
<dbReference type="SUPFAM" id="SSF56112">
    <property type="entry name" value="Protein kinase-like (PK-like)"/>
    <property type="match status" value="1"/>
</dbReference>
<evidence type="ECO:0000256" key="1">
    <source>
        <dbReference type="ARBA" id="ARBA00022527"/>
    </source>
</evidence>
<dbReference type="OMA" id="ANRHTIA"/>
<evidence type="ECO:0000313" key="10">
    <source>
        <dbReference type="EMBL" id="CEO98867.1"/>
    </source>
</evidence>
<dbReference type="GO" id="GO:0004674">
    <property type="term" value="F:protein serine/threonine kinase activity"/>
    <property type="evidence" value="ECO:0007669"/>
    <property type="project" value="UniProtKB-KW"/>
</dbReference>
<dbReference type="CDD" id="cd05123">
    <property type="entry name" value="STKc_AGC"/>
    <property type="match status" value="1"/>
</dbReference>
<dbReference type="Proteomes" id="UP000039324">
    <property type="component" value="Unassembled WGS sequence"/>
</dbReference>
<keyword evidence="5" id="KW-0418">Kinase</keyword>
<dbReference type="AlphaFoldDB" id="A0A0G4IUF4"/>
<dbReference type="Proteomes" id="UP000290189">
    <property type="component" value="Unassembled WGS sequence"/>
</dbReference>
<evidence type="ECO:0000256" key="7">
    <source>
        <dbReference type="PROSITE-ProRule" id="PRU10141"/>
    </source>
</evidence>
<keyword evidence="1 8" id="KW-0723">Serine/threonine-protein kinase</keyword>
<keyword evidence="2" id="KW-0597">Phosphoprotein</keyword>
<keyword evidence="3" id="KW-0808">Transferase</keyword>
<evidence type="ECO:0000259" key="9">
    <source>
        <dbReference type="PROSITE" id="PS50011"/>
    </source>
</evidence>
<sequence>MKMFRSSTSATGGASVEPVIAFDVVDGHRRPTRLRVSATGCTIGKDKYGRHDIVDVVQSGDAPGRLVVSVVRRIELDADDDGQVQRILDAFQGLNLIQRRDERRPDDLREPAHAPPTEASMSDFTAIGVLGEGGFGQVQLVKRNADGRLLAMKLDKDGRGALSDAERAILERIRHPFIISLVTTVVDPAGRRHLCLEYADQHDLHYHLQRLGPLPEDAVAFVTAEIILALEHLHQHDIVYRDLKPENVLIGGDYHIRLADLGLGKQGVTSPGGLSSQGTKATTFCGTPAYQPPEMLCGDDYGHACDYWSLGVLVFELLTGRVPFHAPTRLQMYENAIRAEVVFPRSVSRCAQSFIRGLLVRRPEDRMGSGPLRGFELRSHPFLGAVHPHWADLEQGRIASPLGNLLHRDALQAFIGQVERANRHTIADPSAVYSGAVPLQIG</sequence>
<evidence type="ECO:0000256" key="5">
    <source>
        <dbReference type="ARBA" id="ARBA00022777"/>
    </source>
</evidence>
<evidence type="ECO:0000313" key="13">
    <source>
        <dbReference type="Proteomes" id="UP000290189"/>
    </source>
</evidence>
<accession>A0A0G4IUF4</accession>
<dbReference type="PROSITE" id="PS50011">
    <property type="entry name" value="PROTEIN_KINASE_DOM"/>
    <property type="match status" value="1"/>
</dbReference>
<feature type="binding site" evidence="7">
    <location>
        <position position="153"/>
    </location>
    <ligand>
        <name>ATP</name>
        <dbReference type="ChEBI" id="CHEBI:30616"/>
    </ligand>
</feature>
<dbReference type="Pfam" id="PF00069">
    <property type="entry name" value="Pkinase"/>
    <property type="match status" value="1"/>
</dbReference>
<dbReference type="EMBL" id="OVEO01000001">
    <property type="protein sequence ID" value="SPQ92938.1"/>
    <property type="molecule type" value="Genomic_DNA"/>
</dbReference>
<evidence type="ECO:0000313" key="12">
    <source>
        <dbReference type="Proteomes" id="UP000039324"/>
    </source>
</evidence>
<dbReference type="InterPro" id="IPR045270">
    <property type="entry name" value="STKc_AGC"/>
</dbReference>
<evidence type="ECO:0000313" key="11">
    <source>
        <dbReference type="EMBL" id="SPQ92938.1"/>
    </source>
</evidence>
<organism evidence="10 12">
    <name type="scientific">Plasmodiophora brassicae</name>
    <name type="common">Clubroot disease agent</name>
    <dbReference type="NCBI Taxonomy" id="37360"/>
    <lineage>
        <taxon>Eukaryota</taxon>
        <taxon>Sar</taxon>
        <taxon>Rhizaria</taxon>
        <taxon>Endomyxa</taxon>
        <taxon>Phytomyxea</taxon>
        <taxon>Plasmodiophorida</taxon>
        <taxon>Plasmodiophoridae</taxon>
        <taxon>Plasmodiophora</taxon>
    </lineage>
</organism>
<geneLocation type="mitochondrion" evidence="11"/>
<dbReference type="InterPro" id="IPR011009">
    <property type="entry name" value="Kinase-like_dom_sf"/>
</dbReference>
<evidence type="ECO:0000256" key="4">
    <source>
        <dbReference type="ARBA" id="ARBA00022741"/>
    </source>
</evidence>
<dbReference type="InterPro" id="IPR008271">
    <property type="entry name" value="Ser/Thr_kinase_AS"/>
</dbReference>
<dbReference type="Gene3D" id="1.10.510.10">
    <property type="entry name" value="Transferase(Phosphotransferase) domain 1"/>
    <property type="match status" value="1"/>
</dbReference>
<dbReference type="PANTHER" id="PTHR24351">
    <property type="entry name" value="RIBOSOMAL PROTEIN S6 KINASE"/>
    <property type="match status" value="1"/>
</dbReference>
<dbReference type="SMART" id="SM00220">
    <property type="entry name" value="S_TKc"/>
    <property type="match status" value="1"/>
</dbReference>
<dbReference type="Gene3D" id="3.30.200.20">
    <property type="entry name" value="Phosphorylase Kinase, domain 1"/>
    <property type="match status" value="1"/>
</dbReference>
<dbReference type="InterPro" id="IPR000719">
    <property type="entry name" value="Prot_kinase_dom"/>
</dbReference>
<comment type="similarity">
    <text evidence="8">Belongs to the protein kinase superfamily.</text>
</comment>
<dbReference type="PROSITE" id="PS00107">
    <property type="entry name" value="PROTEIN_KINASE_ATP"/>
    <property type="match status" value="1"/>
</dbReference>